<dbReference type="EMBL" id="LFYR01002215">
    <property type="protein sequence ID" value="KMZ56200.1"/>
    <property type="molecule type" value="Genomic_DNA"/>
</dbReference>
<evidence type="ECO:0000256" key="7">
    <source>
        <dbReference type="PROSITE-ProRule" id="PRU00221"/>
    </source>
</evidence>
<dbReference type="InterPro" id="IPR019775">
    <property type="entry name" value="WD40_repeat_CS"/>
</dbReference>
<keyword evidence="4" id="KW-0805">Transcription regulation</keyword>
<feature type="repeat" description="WD" evidence="7">
    <location>
        <begin position="647"/>
        <end position="689"/>
    </location>
</feature>
<comment type="caution">
    <text evidence="9">The sequence shown here is derived from an EMBL/GenBank/DDBJ whole genome shotgun (WGS) entry which is preliminary data.</text>
</comment>
<dbReference type="PROSITE" id="PS00678">
    <property type="entry name" value="WD_REPEATS_1"/>
    <property type="match status" value="1"/>
</dbReference>
<keyword evidence="6" id="KW-0539">Nucleus</keyword>
<gene>
    <name evidence="9" type="ORF">ZOSMA_98G00240</name>
</gene>
<evidence type="ECO:0000256" key="2">
    <source>
        <dbReference type="ARBA" id="ARBA00022574"/>
    </source>
</evidence>
<dbReference type="Pfam" id="PF00400">
    <property type="entry name" value="WD40"/>
    <property type="match status" value="5"/>
</dbReference>
<feature type="compositionally biased region" description="Polar residues" evidence="8">
    <location>
        <begin position="478"/>
        <end position="490"/>
    </location>
</feature>
<dbReference type="FunFam" id="2.130.10.10:FF:000495">
    <property type="entry name" value="Transcriptional corepressor LEUNIG"/>
    <property type="match status" value="1"/>
</dbReference>
<name>A0A0K9NJR4_ZOSMR</name>
<dbReference type="PROSITE" id="PS50294">
    <property type="entry name" value="WD_REPEATS_REGION"/>
    <property type="match status" value="3"/>
</dbReference>
<dbReference type="SMART" id="SM00320">
    <property type="entry name" value="WD40"/>
    <property type="match status" value="7"/>
</dbReference>
<dbReference type="InterPro" id="IPR006594">
    <property type="entry name" value="LisH"/>
</dbReference>
<evidence type="ECO:0000256" key="8">
    <source>
        <dbReference type="SAM" id="MobiDB-lite"/>
    </source>
</evidence>
<protein>
    <submittedName>
        <fullName evidence="9">Putative WD-repeat protein</fullName>
    </submittedName>
</protein>
<evidence type="ECO:0000313" key="10">
    <source>
        <dbReference type="Proteomes" id="UP000036987"/>
    </source>
</evidence>
<accession>A0A0K9NJR4</accession>
<evidence type="ECO:0000313" key="9">
    <source>
        <dbReference type="EMBL" id="KMZ56200.1"/>
    </source>
</evidence>
<dbReference type="Proteomes" id="UP000036987">
    <property type="component" value="Unassembled WGS sequence"/>
</dbReference>
<dbReference type="GO" id="GO:0005634">
    <property type="term" value="C:nucleus"/>
    <property type="evidence" value="ECO:0000318"/>
    <property type="project" value="GO_Central"/>
</dbReference>
<dbReference type="AlphaFoldDB" id="A0A0K9NJR4"/>
<organism evidence="9 10">
    <name type="scientific">Zostera marina</name>
    <name type="common">Eelgrass</name>
    <dbReference type="NCBI Taxonomy" id="29655"/>
    <lineage>
        <taxon>Eukaryota</taxon>
        <taxon>Viridiplantae</taxon>
        <taxon>Streptophyta</taxon>
        <taxon>Embryophyta</taxon>
        <taxon>Tracheophyta</taxon>
        <taxon>Spermatophyta</taxon>
        <taxon>Magnoliopsida</taxon>
        <taxon>Liliopsida</taxon>
        <taxon>Zosteraceae</taxon>
        <taxon>Zostera</taxon>
    </lineage>
</organism>
<keyword evidence="5" id="KW-0804">Transcription</keyword>
<dbReference type="InterPro" id="IPR036322">
    <property type="entry name" value="WD40_repeat_dom_sf"/>
</dbReference>
<dbReference type="CDD" id="cd00200">
    <property type="entry name" value="WD40"/>
    <property type="match status" value="1"/>
</dbReference>
<dbReference type="PANTHER" id="PTHR45093:SF2">
    <property type="entry name" value="LISH DOMAIN-CONTAINING PROTEIN"/>
    <property type="match status" value="1"/>
</dbReference>
<dbReference type="Gene3D" id="2.130.10.10">
    <property type="entry name" value="YVTN repeat-like/Quinoprotein amine dehydrogenase"/>
    <property type="match status" value="2"/>
</dbReference>
<dbReference type="STRING" id="29655.A0A0K9NJR4"/>
<dbReference type="SMART" id="SM00667">
    <property type="entry name" value="LisH"/>
    <property type="match status" value="1"/>
</dbReference>
<dbReference type="PROSITE" id="PS50896">
    <property type="entry name" value="LISH"/>
    <property type="match status" value="1"/>
</dbReference>
<feature type="region of interest" description="Disordered" evidence="8">
    <location>
        <begin position="404"/>
        <end position="492"/>
    </location>
</feature>
<feature type="region of interest" description="Disordered" evidence="8">
    <location>
        <begin position="110"/>
        <end position="142"/>
    </location>
</feature>
<keyword evidence="3" id="KW-0677">Repeat</keyword>
<keyword evidence="2 7" id="KW-0853">WD repeat</keyword>
<feature type="repeat" description="WD" evidence="7">
    <location>
        <begin position="814"/>
        <end position="846"/>
    </location>
</feature>
<feature type="compositionally biased region" description="Polar residues" evidence="8">
    <location>
        <begin position="407"/>
        <end position="422"/>
    </location>
</feature>
<feature type="compositionally biased region" description="Low complexity" evidence="8">
    <location>
        <begin position="449"/>
        <end position="473"/>
    </location>
</feature>
<sequence>MSQTNWEADKMLDVYIYDYLLKRNLQASAKAFQAEGKVSSDPVAIDAPGGFLFEWWSVFWDIFIARTNEKHSDVAASYIELMKARDQQQQPSQQQHLQMQQLILQRQTQQQQQQQQQQRRDGSHLLNGTANGISSSDHLMRQRPGTANALATKMYEERLKLPLRESLDDTSLKQRFGENTGPLMDPNHSSMIKSASSSGQTAGQVFHGTASSMSGSLPQIQCRNQQISGSTQDMKTEINPVLNPRTGGLDGSLMGVPGSNQGGNSLTLKGWPLTGLEQLRSGILQQKSFMQSPQPFHQLQMLTPQQQQLFFQTQNMASTQGGDIDSRRLKMFLNNKNMIIGKDCQSSSSGDIIPNAGSPMQNASPILPRGEADMFIKKIAQLQQHQPQGNNSQQLQQRAILNQQTQSSNPSLHQQDKISTANVPLMGNTMKNPSGRKRKQIVSSSGPANSSGTANTTGPSPSSAPSTPSTHTPGDVISMTSLQHSGNSSKPLMMFSADGTGTLTSPSNQIWDEKGELLIVEDGSLEDNVESFLSPDETDPRDTIGRCMDISKGFTFNEVNSIRASTSKVVCCHFSSDGKLLASGGHDKKAVLWHADSLKQKTTLEEHTLLITDVRFSPSMPRLATSSFDKTVRVWDADNPGYSLRTFTGHSSSVMSLDFHPNKEDLICSCDGDSEIRYWSINNGSCAKVFKGGTIQMRFQPRLGRYLAAASENVVSVLDVETQTCRHSLRGHTKHVHSVCWDSSGDYLASVSEDSVRVWTFGSGSEGECVHELRCNGNKFHSCVFHPTYQSLLVIGCYQSLELWNMAENRTMTLPAHEGLIAALAVSNTTGLVASASHDKFVKLWK</sequence>
<dbReference type="OMA" id="TQHMKAR"/>
<dbReference type="PROSITE" id="PS50082">
    <property type="entry name" value="WD_REPEATS_2"/>
    <property type="match status" value="4"/>
</dbReference>
<comment type="subcellular location">
    <subcellularLocation>
        <location evidence="1">Nucleus</location>
    </subcellularLocation>
</comment>
<evidence type="ECO:0000256" key="4">
    <source>
        <dbReference type="ARBA" id="ARBA00023015"/>
    </source>
</evidence>
<dbReference type="SUPFAM" id="SSF50978">
    <property type="entry name" value="WD40 repeat-like"/>
    <property type="match status" value="1"/>
</dbReference>
<evidence type="ECO:0000256" key="5">
    <source>
        <dbReference type="ARBA" id="ARBA00023163"/>
    </source>
</evidence>
<dbReference type="InterPro" id="IPR015943">
    <property type="entry name" value="WD40/YVTN_repeat-like_dom_sf"/>
</dbReference>
<feature type="compositionally biased region" description="Polar residues" evidence="8">
    <location>
        <begin position="126"/>
        <end position="137"/>
    </location>
</feature>
<evidence type="ECO:0000256" key="1">
    <source>
        <dbReference type="ARBA" id="ARBA00004123"/>
    </source>
</evidence>
<dbReference type="InterPro" id="IPR001680">
    <property type="entry name" value="WD40_rpt"/>
</dbReference>
<feature type="repeat" description="WD" evidence="7">
    <location>
        <begin position="562"/>
        <end position="603"/>
    </location>
</feature>
<evidence type="ECO:0000256" key="6">
    <source>
        <dbReference type="ARBA" id="ARBA00023242"/>
    </source>
</evidence>
<dbReference type="Pfam" id="PF08513">
    <property type="entry name" value="LisH"/>
    <property type="match status" value="1"/>
</dbReference>
<dbReference type="FunFam" id="2.130.10.10:FF:000353">
    <property type="entry name" value="Transcriptional corepressor LEUNIG"/>
    <property type="match status" value="1"/>
</dbReference>
<keyword evidence="10" id="KW-1185">Reference proteome</keyword>
<evidence type="ECO:0000256" key="3">
    <source>
        <dbReference type="ARBA" id="ARBA00022737"/>
    </source>
</evidence>
<reference evidence="10" key="1">
    <citation type="journal article" date="2016" name="Nature">
        <title>The genome of the seagrass Zostera marina reveals angiosperm adaptation to the sea.</title>
        <authorList>
            <person name="Olsen J.L."/>
            <person name="Rouze P."/>
            <person name="Verhelst B."/>
            <person name="Lin Y.-C."/>
            <person name="Bayer T."/>
            <person name="Collen J."/>
            <person name="Dattolo E."/>
            <person name="De Paoli E."/>
            <person name="Dittami S."/>
            <person name="Maumus F."/>
            <person name="Michel G."/>
            <person name="Kersting A."/>
            <person name="Lauritano C."/>
            <person name="Lohaus R."/>
            <person name="Toepel M."/>
            <person name="Tonon T."/>
            <person name="Vanneste K."/>
            <person name="Amirebrahimi M."/>
            <person name="Brakel J."/>
            <person name="Bostroem C."/>
            <person name="Chovatia M."/>
            <person name="Grimwood J."/>
            <person name="Jenkins J.W."/>
            <person name="Jueterbock A."/>
            <person name="Mraz A."/>
            <person name="Stam W.T."/>
            <person name="Tice H."/>
            <person name="Bornberg-Bauer E."/>
            <person name="Green P.J."/>
            <person name="Pearson G.A."/>
            <person name="Procaccini G."/>
            <person name="Duarte C.M."/>
            <person name="Schmutz J."/>
            <person name="Reusch T.B.H."/>
            <person name="Van de Peer Y."/>
        </authorList>
    </citation>
    <scope>NUCLEOTIDE SEQUENCE [LARGE SCALE GENOMIC DNA]</scope>
    <source>
        <strain evidence="10">cv. Finnish</strain>
    </source>
</reference>
<dbReference type="PANTHER" id="PTHR45093">
    <property type="entry name" value="TRANSCRIPTION ACTIVATOR MSS11"/>
    <property type="match status" value="1"/>
</dbReference>
<dbReference type="OrthoDB" id="47802at2759"/>
<proteinExistence type="predicted"/>
<feature type="repeat" description="WD" evidence="7">
    <location>
        <begin position="604"/>
        <end position="639"/>
    </location>
</feature>